<accession>V2YXA1</accession>
<sequence length="90" mass="9871">MYIYGTGERGKGQSSWEGQSKGEFLVSEEPLVMLNLAPIPPSACSPPLWIQREAIVFCTTHPRPAPTQARVVRGTFGPEPVIDSFLPTPF</sequence>
<dbReference type="EMBL" id="AWSO01000050">
    <property type="protein sequence ID" value="ESK96334.1"/>
    <property type="molecule type" value="Genomic_DNA"/>
</dbReference>
<proteinExistence type="predicted"/>
<dbReference type="Proteomes" id="UP000017559">
    <property type="component" value="Unassembled WGS sequence"/>
</dbReference>
<evidence type="ECO:0000313" key="1">
    <source>
        <dbReference type="EMBL" id="ESK96334.1"/>
    </source>
</evidence>
<name>V2YXA1_MONRO</name>
<dbReference type="AlphaFoldDB" id="V2YXA1"/>
<dbReference type="HOGENOM" id="CLU_2441354_0_0_1"/>
<protein>
    <submittedName>
        <fullName evidence="1">Uncharacterized protein</fullName>
    </submittedName>
</protein>
<keyword evidence="2" id="KW-1185">Reference proteome</keyword>
<dbReference type="KEGG" id="mrr:Moror_7120"/>
<organism evidence="1 2">
    <name type="scientific">Moniliophthora roreri (strain MCA 2997)</name>
    <name type="common">Cocoa frosty pod rot fungus</name>
    <name type="synonym">Crinipellis roreri</name>
    <dbReference type="NCBI Taxonomy" id="1381753"/>
    <lineage>
        <taxon>Eukaryota</taxon>
        <taxon>Fungi</taxon>
        <taxon>Dikarya</taxon>
        <taxon>Basidiomycota</taxon>
        <taxon>Agaricomycotina</taxon>
        <taxon>Agaricomycetes</taxon>
        <taxon>Agaricomycetidae</taxon>
        <taxon>Agaricales</taxon>
        <taxon>Marasmiineae</taxon>
        <taxon>Marasmiaceae</taxon>
        <taxon>Moniliophthora</taxon>
    </lineage>
</organism>
<evidence type="ECO:0000313" key="2">
    <source>
        <dbReference type="Proteomes" id="UP000017559"/>
    </source>
</evidence>
<reference evidence="1 2" key="1">
    <citation type="journal article" date="2014" name="BMC Genomics">
        <title>Genome and secretome analysis of the hemibiotrophic fungal pathogen, Moniliophthora roreri, which causes frosty pod rot disease of cacao: mechanisms of the biotrophic and necrotrophic phases.</title>
        <authorList>
            <person name="Meinhardt L.W."/>
            <person name="Costa G.G.L."/>
            <person name="Thomazella D.P.T."/>
            <person name="Teixeira P.J.P.L."/>
            <person name="Carazzolle M.F."/>
            <person name="Schuster S.C."/>
            <person name="Carlson J.E."/>
            <person name="Guiltinan M.J."/>
            <person name="Mieczkowski P."/>
            <person name="Farmer A."/>
            <person name="Ramaraj T."/>
            <person name="Crozier J."/>
            <person name="Davis R.E."/>
            <person name="Shao J."/>
            <person name="Melnick R.L."/>
            <person name="Pereira G.A.G."/>
            <person name="Bailey B.A."/>
        </authorList>
    </citation>
    <scope>NUCLEOTIDE SEQUENCE [LARGE SCALE GENOMIC DNA]</scope>
    <source>
        <strain evidence="1 2">MCA 2997</strain>
    </source>
</reference>
<gene>
    <name evidence="1" type="ORF">Moror_7120</name>
</gene>
<comment type="caution">
    <text evidence="1">The sequence shown here is derived from an EMBL/GenBank/DDBJ whole genome shotgun (WGS) entry which is preliminary data.</text>
</comment>